<feature type="compositionally biased region" description="Acidic residues" evidence="1">
    <location>
        <begin position="48"/>
        <end position="59"/>
    </location>
</feature>
<gene>
    <name evidence="2" type="ORF">PXEA_LOCUS22605</name>
</gene>
<feature type="compositionally biased region" description="Basic and acidic residues" evidence="1">
    <location>
        <begin position="128"/>
        <end position="137"/>
    </location>
</feature>
<feature type="compositionally biased region" description="Polar residues" evidence="1">
    <location>
        <begin position="61"/>
        <end position="74"/>
    </location>
</feature>
<reference evidence="2" key="1">
    <citation type="submission" date="2018-11" db="EMBL/GenBank/DDBJ databases">
        <authorList>
            <consortium name="Pathogen Informatics"/>
        </authorList>
    </citation>
    <scope>NUCLEOTIDE SEQUENCE</scope>
</reference>
<feature type="compositionally biased region" description="Acidic residues" evidence="1">
    <location>
        <begin position="138"/>
        <end position="152"/>
    </location>
</feature>
<keyword evidence="3" id="KW-1185">Reference proteome</keyword>
<protein>
    <submittedName>
        <fullName evidence="2">Uncharacterized protein</fullName>
    </submittedName>
</protein>
<feature type="region of interest" description="Disordered" evidence="1">
    <location>
        <begin position="165"/>
        <end position="189"/>
    </location>
</feature>
<dbReference type="EMBL" id="CAAALY010100855">
    <property type="protein sequence ID" value="VEL29165.1"/>
    <property type="molecule type" value="Genomic_DNA"/>
</dbReference>
<feature type="region of interest" description="Disordered" evidence="1">
    <location>
        <begin position="107"/>
        <end position="152"/>
    </location>
</feature>
<evidence type="ECO:0000256" key="1">
    <source>
        <dbReference type="SAM" id="MobiDB-lite"/>
    </source>
</evidence>
<evidence type="ECO:0000313" key="2">
    <source>
        <dbReference type="EMBL" id="VEL29165.1"/>
    </source>
</evidence>
<name>A0A448X6C5_9PLAT</name>
<sequence length="189" mass="20229">MCFGPSHIHFIIFYVNQIQPTKACKPVVFTKRFSKASTGSEFNRKKEEEEEGEVSEESDSNASSGAAEISSTNSEDFRSPKPASKRPAAKAQIVSVPAALEVVSIATDKTAPAPGKQGQKRAVGSKTSPEKKSKISEDAADDEAAPSDIDLDEMEVMEEWVDDLDEPCGAGSIASSPEVHSKVTVVDCH</sequence>
<dbReference type="Proteomes" id="UP000784294">
    <property type="component" value="Unassembled WGS sequence"/>
</dbReference>
<accession>A0A448X6C5</accession>
<proteinExistence type="predicted"/>
<dbReference type="AlphaFoldDB" id="A0A448X6C5"/>
<feature type="region of interest" description="Disordered" evidence="1">
    <location>
        <begin position="35"/>
        <end position="91"/>
    </location>
</feature>
<evidence type="ECO:0000313" key="3">
    <source>
        <dbReference type="Proteomes" id="UP000784294"/>
    </source>
</evidence>
<organism evidence="2 3">
    <name type="scientific">Protopolystoma xenopodis</name>
    <dbReference type="NCBI Taxonomy" id="117903"/>
    <lineage>
        <taxon>Eukaryota</taxon>
        <taxon>Metazoa</taxon>
        <taxon>Spiralia</taxon>
        <taxon>Lophotrochozoa</taxon>
        <taxon>Platyhelminthes</taxon>
        <taxon>Monogenea</taxon>
        <taxon>Polyopisthocotylea</taxon>
        <taxon>Polystomatidea</taxon>
        <taxon>Polystomatidae</taxon>
        <taxon>Protopolystoma</taxon>
    </lineage>
</organism>
<comment type="caution">
    <text evidence="2">The sequence shown here is derived from an EMBL/GenBank/DDBJ whole genome shotgun (WGS) entry which is preliminary data.</text>
</comment>